<dbReference type="AlphaFoldDB" id="A0AAD9GWQ7"/>
<dbReference type="GO" id="GO:0008270">
    <property type="term" value="F:zinc ion binding"/>
    <property type="evidence" value="ECO:0007669"/>
    <property type="project" value="UniProtKB-KW"/>
</dbReference>
<proteinExistence type="predicted"/>
<evidence type="ECO:0000313" key="4">
    <source>
        <dbReference type="EMBL" id="KAK1945583.1"/>
    </source>
</evidence>
<feature type="domain" description="B box-type" evidence="3">
    <location>
        <begin position="80"/>
        <end position="121"/>
    </location>
</feature>
<keyword evidence="5" id="KW-1185">Reference proteome</keyword>
<dbReference type="PROSITE" id="PS50119">
    <property type="entry name" value="ZF_BBOX"/>
    <property type="match status" value="1"/>
</dbReference>
<feature type="region of interest" description="Disordered" evidence="2">
    <location>
        <begin position="1"/>
        <end position="48"/>
    </location>
</feature>
<evidence type="ECO:0000313" key="5">
    <source>
        <dbReference type="Proteomes" id="UP001259832"/>
    </source>
</evidence>
<keyword evidence="1" id="KW-0863">Zinc-finger</keyword>
<dbReference type="Proteomes" id="UP001259832">
    <property type="component" value="Unassembled WGS sequence"/>
</dbReference>
<evidence type="ECO:0000259" key="3">
    <source>
        <dbReference type="PROSITE" id="PS50119"/>
    </source>
</evidence>
<evidence type="ECO:0000256" key="2">
    <source>
        <dbReference type="SAM" id="MobiDB-lite"/>
    </source>
</evidence>
<reference evidence="4" key="1">
    <citation type="submission" date="2023-08" db="EMBL/GenBank/DDBJ databases">
        <title>Reference Genome Resource for the Citrus Pathogen Phytophthora citrophthora.</title>
        <authorList>
            <person name="Moller H."/>
            <person name="Coetzee B."/>
            <person name="Rose L.J."/>
            <person name="Van Niekerk J.M."/>
        </authorList>
    </citation>
    <scope>NUCLEOTIDE SEQUENCE</scope>
    <source>
        <strain evidence="4">STE-U-9442</strain>
    </source>
</reference>
<feature type="compositionally biased region" description="Basic and acidic residues" evidence="2">
    <location>
        <begin position="1"/>
        <end position="21"/>
    </location>
</feature>
<organism evidence="4 5">
    <name type="scientific">Phytophthora citrophthora</name>
    <dbReference type="NCBI Taxonomy" id="4793"/>
    <lineage>
        <taxon>Eukaryota</taxon>
        <taxon>Sar</taxon>
        <taxon>Stramenopiles</taxon>
        <taxon>Oomycota</taxon>
        <taxon>Peronosporomycetes</taxon>
        <taxon>Peronosporales</taxon>
        <taxon>Peronosporaceae</taxon>
        <taxon>Phytophthora</taxon>
    </lineage>
</organism>
<accession>A0AAD9GWQ7</accession>
<dbReference type="InterPro" id="IPR000315">
    <property type="entry name" value="Znf_B-box"/>
</dbReference>
<comment type="caution">
    <text evidence="4">The sequence shown here is derived from an EMBL/GenBank/DDBJ whole genome shotgun (WGS) entry which is preliminary data.</text>
</comment>
<dbReference type="CDD" id="cd19757">
    <property type="entry name" value="Bbox1"/>
    <property type="match status" value="1"/>
</dbReference>
<sequence>MIQDTNTKDEDLISDIRKDTDNDLDSESGGAGDPGVHPNQHQVTRESEATKEFVAPWILSNFPDITSETALQSQAASPDNRRRQCEECCAVYATFECEDCALALCFKCTDAIHIVRTADKS</sequence>
<keyword evidence="1" id="KW-0862">Zinc</keyword>
<gene>
    <name evidence="4" type="ORF">P3T76_002631</name>
</gene>
<name>A0AAD9GWQ7_9STRA</name>
<keyword evidence="1" id="KW-0479">Metal-binding</keyword>
<dbReference type="EMBL" id="JASMQC010000004">
    <property type="protein sequence ID" value="KAK1945583.1"/>
    <property type="molecule type" value="Genomic_DNA"/>
</dbReference>
<evidence type="ECO:0000256" key="1">
    <source>
        <dbReference type="PROSITE-ProRule" id="PRU00024"/>
    </source>
</evidence>
<protein>
    <recommendedName>
        <fullName evidence="3">B box-type domain-containing protein</fullName>
    </recommendedName>
</protein>